<evidence type="ECO:0000313" key="2">
    <source>
        <dbReference type="Proteomes" id="UP001285441"/>
    </source>
</evidence>
<organism evidence="1 2">
    <name type="scientific">Podospora didyma</name>
    <dbReference type="NCBI Taxonomy" id="330526"/>
    <lineage>
        <taxon>Eukaryota</taxon>
        <taxon>Fungi</taxon>
        <taxon>Dikarya</taxon>
        <taxon>Ascomycota</taxon>
        <taxon>Pezizomycotina</taxon>
        <taxon>Sordariomycetes</taxon>
        <taxon>Sordariomycetidae</taxon>
        <taxon>Sordariales</taxon>
        <taxon>Podosporaceae</taxon>
        <taxon>Podospora</taxon>
    </lineage>
</organism>
<protein>
    <submittedName>
        <fullName evidence="1">Uncharacterized protein</fullName>
    </submittedName>
</protein>
<keyword evidence="2" id="KW-1185">Reference proteome</keyword>
<dbReference type="AlphaFoldDB" id="A0AAE0NTX9"/>
<accession>A0AAE0NTX9</accession>
<evidence type="ECO:0000313" key="1">
    <source>
        <dbReference type="EMBL" id="KAK3387616.1"/>
    </source>
</evidence>
<reference evidence="1" key="1">
    <citation type="journal article" date="2023" name="Mol. Phylogenet. Evol.">
        <title>Genome-scale phylogeny and comparative genomics of the fungal order Sordariales.</title>
        <authorList>
            <person name="Hensen N."/>
            <person name="Bonometti L."/>
            <person name="Westerberg I."/>
            <person name="Brannstrom I.O."/>
            <person name="Guillou S."/>
            <person name="Cros-Aarteil S."/>
            <person name="Calhoun S."/>
            <person name="Haridas S."/>
            <person name="Kuo A."/>
            <person name="Mondo S."/>
            <person name="Pangilinan J."/>
            <person name="Riley R."/>
            <person name="LaButti K."/>
            <person name="Andreopoulos B."/>
            <person name="Lipzen A."/>
            <person name="Chen C."/>
            <person name="Yan M."/>
            <person name="Daum C."/>
            <person name="Ng V."/>
            <person name="Clum A."/>
            <person name="Steindorff A."/>
            <person name="Ohm R.A."/>
            <person name="Martin F."/>
            <person name="Silar P."/>
            <person name="Natvig D.O."/>
            <person name="Lalanne C."/>
            <person name="Gautier V."/>
            <person name="Ament-Velasquez S.L."/>
            <person name="Kruys A."/>
            <person name="Hutchinson M.I."/>
            <person name="Powell A.J."/>
            <person name="Barry K."/>
            <person name="Miller A.N."/>
            <person name="Grigoriev I.V."/>
            <person name="Debuchy R."/>
            <person name="Gladieux P."/>
            <person name="Hiltunen Thoren M."/>
            <person name="Johannesson H."/>
        </authorList>
    </citation>
    <scope>NUCLEOTIDE SEQUENCE</scope>
    <source>
        <strain evidence="1">CBS 232.78</strain>
    </source>
</reference>
<reference evidence="1" key="2">
    <citation type="submission" date="2023-06" db="EMBL/GenBank/DDBJ databases">
        <authorList>
            <consortium name="Lawrence Berkeley National Laboratory"/>
            <person name="Haridas S."/>
            <person name="Hensen N."/>
            <person name="Bonometti L."/>
            <person name="Westerberg I."/>
            <person name="Brannstrom I.O."/>
            <person name="Guillou S."/>
            <person name="Cros-Aarteil S."/>
            <person name="Calhoun S."/>
            <person name="Kuo A."/>
            <person name="Mondo S."/>
            <person name="Pangilinan J."/>
            <person name="Riley R."/>
            <person name="LaButti K."/>
            <person name="Andreopoulos B."/>
            <person name="Lipzen A."/>
            <person name="Chen C."/>
            <person name="Yanf M."/>
            <person name="Daum C."/>
            <person name="Ng V."/>
            <person name="Clum A."/>
            <person name="Steindorff A."/>
            <person name="Ohm R."/>
            <person name="Martin F."/>
            <person name="Silar P."/>
            <person name="Natvig D."/>
            <person name="Lalanne C."/>
            <person name="Gautier V."/>
            <person name="Ament-velasquez S.L."/>
            <person name="Kruys A."/>
            <person name="Hutchinson M.I."/>
            <person name="Powell A.J."/>
            <person name="Barry K."/>
            <person name="Miller A.N."/>
            <person name="Grigoriev I.V."/>
            <person name="Debuchy R."/>
            <person name="Gladieux P."/>
            <person name="Thoren M.H."/>
            <person name="Johannesson H."/>
        </authorList>
    </citation>
    <scope>NUCLEOTIDE SEQUENCE</scope>
    <source>
        <strain evidence="1">CBS 232.78</strain>
    </source>
</reference>
<comment type="caution">
    <text evidence="1">The sequence shown here is derived from an EMBL/GenBank/DDBJ whole genome shotgun (WGS) entry which is preliminary data.</text>
</comment>
<sequence length="280" mass="31184">MACPTDTSNMPTARQRAPRRKRVHCCARTYDSAPCEMNHLVVRDVLVKSLYARLLVLACIRPFMSSGRSDLRLPSFFALGVVGVFEACGRPCWPSCPPQLPCIRDHTASSHSLLCHHSLWWPCLARDACDITTTPWTEVGKTTSARWCVGVPAQTELAAKRFRFAYLVHVHTGTGDLLRLVSFFRRSRSDAAQVARHVCMLFPCPGFKGRCGAWRSAQVGLHVPFAWKDTPRREGGVPTDTIEHLPWGGEVGRLYRVVGGGVWLAVPKPPRDLQGCVHCR</sequence>
<gene>
    <name evidence="1" type="ORF">B0H63DRAFT_161715</name>
</gene>
<name>A0AAE0NTX9_9PEZI</name>
<dbReference type="EMBL" id="JAULSW010000003">
    <property type="protein sequence ID" value="KAK3387616.1"/>
    <property type="molecule type" value="Genomic_DNA"/>
</dbReference>
<dbReference type="Proteomes" id="UP001285441">
    <property type="component" value="Unassembled WGS sequence"/>
</dbReference>
<proteinExistence type="predicted"/>